<evidence type="ECO:0000313" key="2">
    <source>
        <dbReference type="EMBL" id="VDN05666.1"/>
    </source>
</evidence>
<dbReference type="InterPro" id="IPR000241">
    <property type="entry name" value="RlmKL-like_Mtase"/>
</dbReference>
<gene>
    <name evidence="2" type="ORF">TCLT_LOCUS8140</name>
</gene>
<evidence type="ECO:0000313" key="4">
    <source>
        <dbReference type="WBParaSite" id="TCLT_0000815101-mRNA-1"/>
    </source>
</evidence>
<dbReference type="PANTHER" id="PTHR14911:SF1">
    <property type="entry name" value="THUMP DOMAIN-CONTAINING PROTEIN 2"/>
    <property type="match status" value="1"/>
</dbReference>
<dbReference type="GO" id="GO:0043527">
    <property type="term" value="C:tRNA methyltransferase complex"/>
    <property type="evidence" value="ECO:0007669"/>
    <property type="project" value="UniProtKB-ARBA"/>
</dbReference>
<dbReference type="PANTHER" id="PTHR14911">
    <property type="entry name" value="THUMP DOMAIN-CONTAINING"/>
    <property type="match status" value="1"/>
</dbReference>
<accession>A0A0N5D577</accession>
<sequence length="387" mass="43815">MQNRYSSYCYNQIVYFYCVYIRKFRGNFQKFLESMEISETTRGGKILFDANDPSQLYGLRCAERLFIAVAYELVDRCMNKRQLFDKLFSTLDSIPALVSMFQEAITCLHREQSVNSVCRCFRVSLKTTGKWRFRINNERLSASLARRVKQITGFNTSLRSAALEVCIHISEESIFIGIPITREPLSKRPYLFNNSLRSTVADALLSLANIQDGDIVADFTCGSSSILLQAAHDFRQKIFLLGFDCSWDALELSSKNINYLRQSDKTEPVINLLANNIFNDSFKYEVVDHIISDLPFGQMYGTEESAIKILQRVCDIFSNCAIGIDRSNCCCNSTAILLISAAHLALLDKMLKAPVRLQRYYPISLGITDAVIVLLTTDTASSSANHN</sequence>
<dbReference type="EMBL" id="UYYF01004589">
    <property type="protein sequence ID" value="VDN05666.1"/>
    <property type="molecule type" value="Genomic_DNA"/>
</dbReference>
<reference evidence="4" key="1">
    <citation type="submission" date="2016-03" db="UniProtKB">
        <authorList>
            <consortium name="WormBaseParasite"/>
        </authorList>
    </citation>
    <scope>IDENTIFICATION</scope>
</reference>
<proteinExistence type="predicted"/>
<protein>
    <submittedName>
        <fullName evidence="4">UPF0020 domain-containing protein</fullName>
    </submittedName>
</protein>
<dbReference type="GO" id="GO:0016423">
    <property type="term" value="F:tRNA (guanine) methyltransferase activity"/>
    <property type="evidence" value="ECO:0007669"/>
    <property type="project" value="TreeGrafter"/>
</dbReference>
<feature type="domain" description="Ribosomal RNA large subunit methyltransferase K/L-like methyltransferase" evidence="1">
    <location>
        <begin position="187"/>
        <end position="321"/>
    </location>
</feature>
<keyword evidence="3" id="KW-1185">Reference proteome</keyword>
<dbReference type="Proteomes" id="UP000276776">
    <property type="component" value="Unassembled WGS sequence"/>
</dbReference>
<dbReference type="AlphaFoldDB" id="A0A0N5D577"/>
<evidence type="ECO:0000313" key="3">
    <source>
        <dbReference type="Proteomes" id="UP000276776"/>
    </source>
</evidence>
<evidence type="ECO:0000259" key="1">
    <source>
        <dbReference type="Pfam" id="PF01170"/>
    </source>
</evidence>
<dbReference type="WBParaSite" id="TCLT_0000815101-mRNA-1">
    <property type="protein sequence ID" value="TCLT_0000815101-mRNA-1"/>
    <property type="gene ID" value="TCLT_0000815101"/>
</dbReference>
<dbReference type="Pfam" id="PF01170">
    <property type="entry name" value="UPF0020"/>
    <property type="match status" value="1"/>
</dbReference>
<name>A0A0N5D577_THECL</name>
<dbReference type="SUPFAM" id="SSF53335">
    <property type="entry name" value="S-adenosyl-L-methionine-dependent methyltransferases"/>
    <property type="match status" value="1"/>
</dbReference>
<dbReference type="STRING" id="103827.A0A0N5D577"/>
<reference evidence="2 3" key="2">
    <citation type="submission" date="2018-11" db="EMBL/GenBank/DDBJ databases">
        <authorList>
            <consortium name="Pathogen Informatics"/>
        </authorList>
    </citation>
    <scope>NUCLEOTIDE SEQUENCE [LARGE SCALE GENOMIC DNA]</scope>
</reference>
<dbReference type="OrthoDB" id="2013972at2759"/>
<dbReference type="OMA" id="ATIEICI"/>
<dbReference type="Gene3D" id="3.40.50.150">
    <property type="entry name" value="Vaccinia Virus protein VP39"/>
    <property type="match status" value="1"/>
</dbReference>
<organism evidence="4">
    <name type="scientific">Thelazia callipaeda</name>
    <name type="common">Oriental eyeworm</name>
    <name type="synonym">Parasitic nematode</name>
    <dbReference type="NCBI Taxonomy" id="103827"/>
    <lineage>
        <taxon>Eukaryota</taxon>
        <taxon>Metazoa</taxon>
        <taxon>Ecdysozoa</taxon>
        <taxon>Nematoda</taxon>
        <taxon>Chromadorea</taxon>
        <taxon>Rhabditida</taxon>
        <taxon>Spirurina</taxon>
        <taxon>Spiruromorpha</taxon>
        <taxon>Thelazioidea</taxon>
        <taxon>Thelaziidae</taxon>
        <taxon>Thelazia</taxon>
    </lineage>
</organism>
<dbReference type="GO" id="GO:0030488">
    <property type="term" value="P:tRNA methylation"/>
    <property type="evidence" value="ECO:0007669"/>
    <property type="project" value="TreeGrafter"/>
</dbReference>
<dbReference type="InterPro" id="IPR029063">
    <property type="entry name" value="SAM-dependent_MTases_sf"/>
</dbReference>